<dbReference type="RefSeq" id="WP_089686002.1">
    <property type="nucleotide sequence ID" value="NZ_FNFO01000010.1"/>
</dbReference>
<gene>
    <name evidence="10" type="ORF">SAMN05421823_11036</name>
</gene>
<dbReference type="GO" id="GO:0009103">
    <property type="term" value="P:lipopolysaccharide biosynthetic process"/>
    <property type="evidence" value="ECO:0007669"/>
    <property type="project" value="UniProtKB-ARBA"/>
</dbReference>
<dbReference type="STRING" id="1075417.SAMN05421823_11036"/>
<evidence type="ECO:0000256" key="7">
    <source>
        <dbReference type="ARBA" id="ARBA00023136"/>
    </source>
</evidence>
<feature type="transmembrane region" description="Helical" evidence="8">
    <location>
        <begin position="84"/>
        <end position="105"/>
    </location>
</feature>
<evidence type="ECO:0000259" key="9">
    <source>
        <dbReference type="Pfam" id="PF13231"/>
    </source>
</evidence>
<protein>
    <submittedName>
        <fullName evidence="10">Dolichyl-phosphate-mannose-protein mannosyltransferase</fullName>
    </submittedName>
</protein>
<evidence type="ECO:0000256" key="5">
    <source>
        <dbReference type="ARBA" id="ARBA00022692"/>
    </source>
</evidence>
<dbReference type="EMBL" id="FNFO01000010">
    <property type="protein sequence ID" value="SDM05877.1"/>
    <property type="molecule type" value="Genomic_DNA"/>
</dbReference>
<feature type="transmembrane region" description="Helical" evidence="8">
    <location>
        <begin position="112"/>
        <end position="129"/>
    </location>
</feature>
<feature type="transmembrane region" description="Helical" evidence="8">
    <location>
        <begin position="304"/>
        <end position="321"/>
    </location>
</feature>
<dbReference type="AlphaFoldDB" id="A0A1G9Q5V8"/>
<sequence length="525" mass="59149">MMQTLSPSVRPAARLTGSESLVVAGLILLKLLAHFLTNTRYGLHRDEFLYLALGDHLAAGYMEVPPFIAFAGRLVTSLLGHSEFVVRLLPALVSAATLWLTALMTKEFGGKWFALLLAGVAILVSPSHLRTGWLFQPVVFDIFFWTLCAYLLLRYLKTQRPRVLLYLGVAIGIGLLNKHSVLIFVAAMLLALALTPHRTAFQQRAPYIAALVAFLIFLPNLIWQAVHQFPLVHHMEELRRTQLVHVSVADFLVSQLLMNLTSVFIWLPGLYFLLWTRGGKPYRALGWLCVLTIVLLLLASGKDYYALGIYPMLTAAGAYHLEQILGKWVWVRLALPALMVGLIIPTLPIALPVLSMSKLVNYCEDARERGLEGALRWEDGELHAIPQDYADMNGWQELASIVHRTYEALPEAEKAQTLLYAENYGQAGAINYYNRNNGLPTVVSFNASFLVWAPDTIRAQSLIYVNDETEDVRQMFRDVREVGRITNPYAREKGLPVYLCRRPQVDFPGVWHRLARERKAVFGLE</sequence>
<dbReference type="Pfam" id="PF13231">
    <property type="entry name" value="PMT_2"/>
    <property type="match status" value="1"/>
</dbReference>
<feature type="transmembrane region" description="Helical" evidence="8">
    <location>
        <begin position="20"/>
        <end position="36"/>
    </location>
</feature>
<comment type="subcellular location">
    <subcellularLocation>
        <location evidence="1">Cell membrane</location>
        <topology evidence="1">Multi-pass membrane protein</topology>
    </subcellularLocation>
</comment>
<organism evidence="10 11">
    <name type="scientific">Catalinimonas alkaloidigena</name>
    <dbReference type="NCBI Taxonomy" id="1075417"/>
    <lineage>
        <taxon>Bacteria</taxon>
        <taxon>Pseudomonadati</taxon>
        <taxon>Bacteroidota</taxon>
        <taxon>Cytophagia</taxon>
        <taxon>Cytophagales</taxon>
        <taxon>Catalimonadaceae</taxon>
        <taxon>Catalinimonas</taxon>
    </lineage>
</organism>
<feature type="transmembrane region" description="Helical" evidence="8">
    <location>
        <begin position="135"/>
        <end position="153"/>
    </location>
</feature>
<evidence type="ECO:0000313" key="10">
    <source>
        <dbReference type="EMBL" id="SDM05877.1"/>
    </source>
</evidence>
<feature type="transmembrane region" description="Helical" evidence="8">
    <location>
        <begin position="333"/>
        <end position="354"/>
    </location>
</feature>
<keyword evidence="6 8" id="KW-1133">Transmembrane helix</keyword>
<keyword evidence="7 8" id="KW-0472">Membrane</keyword>
<dbReference type="InterPro" id="IPR050297">
    <property type="entry name" value="LipidA_mod_glycosyltrf_83"/>
</dbReference>
<keyword evidence="3 10" id="KW-0328">Glycosyltransferase</keyword>
<dbReference type="GO" id="GO:0016763">
    <property type="term" value="F:pentosyltransferase activity"/>
    <property type="evidence" value="ECO:0007669"/>
    <property type="project" value="TreeGrafter"/>
</dbReference>
<keyword evidence="2" id="KW-1003">Cell membrane</keyword>
<evidence type="ECO:0000256" key="1">
    <source>
        <dbReference type="ARBA" id="ARBA00004651"/>
    </source>
</evidence>
<evidence type="ECO:0000256" key="8">
    <source>
        <dbReference type="SAM" id="Phobius"/>
    </source>
</evidence>
<keyword evidence="4 10" id="KW-0808">Transferase</keyword>
<feature type="transmembrane region" description="Helical" evidence="8">
    <location>
        <begin position="243"/>
        <end position="267"/>
    </location>
</feature>
<reference evidence="10 11" key="1">
    <citation type="submission" date="2016-10" db="EMBL/GenBank/DDBJ databases">
        <authorList>
            <person name="de Groot N.N."/>
        </authorList>
    </citation>
    <scope>NUCLEOTIDE SEQUENCE [LARGE SCALE GENOMIC DNA]</scope>
    <source>
        <strain evidence="10 11">DSM 25186</strain>
    </source>
</reference>
<evidence type="ECO:0000313" key="11">
    <source>
        <dbReference type="Proteomes" id="UP000198510"/>
    </source>
</evidence>
<dbReference type="PANTHER" id="PTHR33908:SF11">
    <property type="entry name" value="MEMBRANE PROTEIN"/>
    <property type="match status" value="1"/>
</dbReference>
<feature type="transmembrane region" description="Helical" evidence="8">
    <location>
        <begin position="165"/>
        <end position="193"/>
    </location>
</feature>
<keyword evidence="11" id="KW-1185">Reference proteome</keyword>
<dbReference type="OrthoDB" id="9813729at2"/>
<proteinExistence type="predicted"/>
<evidence type="ECO:0000256" key="2">
    <source>
        <dbReference type="ARBA" id="ARBA00022475"/>
    </source>
</evidence>
<dbReference type="Proteomes" id="UP000198510">
    <property type="component" value="Unassembled WGS sequence"/>
</dbReference>
<feature type="transmembrane region" description="Helical" evidence="8">
    <location>
        <begin position="205"/>
        <end position="223"/>
    </location>
</feature>
<evidence type="ECO:0000256" key="6">
    <source>
        <dbReference type="ARBA" id="ARBA00022989"/>
    </source>
</evidence>
<dbReference type="InterPro" id="IPR038731">
    <property type="entry name" value="RgtA/B/C-like"/>
</dbReference>
<evidence type="ECO:0000256" key="4">
    <source>
        <dbReference type="ARBA" id="ARBA00022679"/>
    </source>
</evidence>
<dbReference type="GO" id="GO:0005886">
    <property type="term" value="C:plasma membrane"/>
    <property type="evidence" value="ECO:0007669"/>
    <property type="project" value="UniProtKB-SubCell"/>
</dbReference>
<keyword evidence="5 8" id="KW-0812">Transmembrane</keyword>
<feature type="transmembrane region" description="Helical" evidence="8">
    <location>
        <begin position="48"/>
        <end position="72"/>
    </location>
</feature>
<feature type="transmembrane region" description="Helical" evidence="8">
    <location>
        <begin position="282"/>
        <end position="299"/>
    </location>
</feature>
<name>A0A1G9Q5V8_9BACT</name>
<dbReference type="PANTHER" id="PTHR33908">
    <property type="entry name" value="MANNOSYLTRANSFERASE YKCB-RELATED"/>
    <property type="match status" value="1"/>
</dbReference>
<accession>A0A1G9Q5V8</accession>
<feature type="domain" description="Glycosyltransferase RgtA/B/C/D-like" evidence="9">
    <location>
        <begin position="64"/>
        <end position="223"/>
    </location>
</feature>
<evidence type="ECO:0000256" key="3">
    <source>
        <dbReference type="ARBA" id="ARBA00022676"/>
    </source>
</evidence>